<feature type="region of interest" description="Disordered" evidence="1">
    <location>
        <begin position="54"/>
        <end position="89"/>
    </location>
</feature>
<evidence type="ECO:0000313" key="3">
    <source>
        <dbReference type="Proteomes" id="UP000655225"/>
    </source>
</evidence>
<proteinExistence type="predicted"/>
<sequence>MAAVAENGFGSDDQFIHQSVTVNPSSDSKSEFQRDVQKLVDLLSKLNPSAKEFFPSSYSPDHQFPPDNLSGDYRRKRNNYNQGRRRLNGRTIRAQREDSIRRTVYVSDIDQHSDFTNKTPYAVQIRSLKSGLLPYLLIVGK</sequence>
<keyword evidence="3" id="KW-1185">Reference proteome</keyword>
<dbReference type="Proteomes" id="UP000655225">
    <property type="component" value="Unassembled WGS sequence"/>
</dbReference>
<evidence type="ECO:0008006" key="4">
    <source>
        <dbReference type="Google" id="ProtNLM"/>
    </source>
</evidence>
<protein>
    <recommendedName>
        <fullName evidence="4">Ataxin-2 C-terminal domain-containing protein</fullName>
    </recommendedName>
</protein>
<dbReference type="InterPro" id="IPR009818">
    <property type="entry name" value="PAM2_motif"/>
</dbReference>
<feature type="compositionally biased region" description="Basic residues" evidence="1">
    <location>
        <begin position="74"/>
        <end position="88"/>
    </location>
</feature>
<gene>
    <name evidence="2" type="ORF">HHK36_003495</name>
</gene>
<dbReference type="AlphaFoldDB" id="A0A835DP07"/>
<dbReference type="EMBL" id="JABCRI010000002">
    <property type="protein sequence ID" value="KAF8410958.1"/>
    <property type="molecule type" value="Genomic_DNA"/>
</dbReference>
<organism evidence="2 3">
    <name type="scientific">Tetracentron sinense</name>
    <name type="common">Spur-leaf</name>
    <dbReference type="NCBI Taxonomy" id="13715"/>
    <lineage>
        <taxon>Eukaryota</taxon>
        <taxon>Viridiplantae</taxon>
        <taxon>Streptophyta</taxon>
        <taxon>Embryophyta</taxon>
        <taxon>Tracheophyta</taxon>
        <taxon>Spermatophyta</taxon>
        <taxon>Magnoliopsida</taxon>
        <taxon>Trochodendrales</taxon>
        <taxon>Trochodendraceae</taxon>
        <taxon>Tetracentron</taxon>
    </lineage>
</organism>
<name>A0A835DP07_TETSI</name>
<evidence type="ECO:0000313" key="2">
    <source>
        <dbReference type="EMBL" id="KAF8410958.1"/>
    </source>
</evidence>
<comment type="caution">
    <text evidence="2">The sequence shown here is derived from an EMBL/GenBank/DDBJ whole genome shotgun (WGS) entry which is preliminary data.</text>
</comment>
<dbReference type="Pfam" id="PF07145">
    <property type="entry name" value="PAM2"/>
    <property type="match status" value="1"/>
</dbReference>
<reference evidence="2 3" key="1">
    <citation type="submission" date="2020-04" db="EMBL/GenBank/DDBJ databases">
        <title>Plant Genome Project.</title>
        <authorList>
            <person name="Zhang R.-G."/>
        </authorList>
    </citation>
    <scope>NUCLEOTIDE SEQUENCE [LARGE SCALE GENOMIC DNA]</scope>
    <source>
        <strain evidence="2">YNK0</strain>
        <tissue evidence="2">Leaf</tissue>
    </source>
</reference>
<accession>A0A835DP07</accession>
<evidence type="ECO:0000256" key="1">
    <source>
        <dbReference type="SAM" id="MobiDB-lite"/>
    </source>
</evidence>
<dbReference type="OrthoDB" id="1710219at2759"/>